<evidence type="ECO:0000256" key="1">
    <source>
        <dbReference type="SAM" id="MobiDB-lite"/>
    </source>
</evidence>
<evidence type="ECO:0000313" key="2">
    <source>
        <dbReference type="EMBL" id="CAA9447599.1"/>
    </source>
</evidence>
<feature type="region of interest" description="Disordered" evidence="1">
    <location>
        <begin position="1"/>
        <end position="76"/>
    </location>
</feature>
<feature type="non-terminal residue" evidence="2">
    <location>
        <position position="223"/>
    </location>
</feature>
<organism evidence="2">
    <name type="scientific">uncultured Rubrobacteraceae bacterium</name>
    <dbReference type="NCBI Taxonomy" id="349277"/>
    <lineage>
        <taxon>Bacteria</taxon>
        <taxon>Bacillati</taxon>
        <taxon>Actinomycetota</taxon>
        <taxon>Rubrobacteria</taxon>
        <taxon>Rubrobacterales</taxon>
        <taxon>Rubrobacteraceae</taxon>
        <taxon>environmental samples</taxon>
    </lineage>
</organism>
<keyword evidence="2" id="KW-0378">Hydrolase</keyword>
<dbReference type="AlphaFoldDB" id="A0A6J4QKQ0"/>
<feature type="non-terminal residue" evidence="2">
    <location>
        <position position="1"/>
    </location>
</feature>
<feature type="region of interest" description="Disordered" evidence="1">
    <location>
        <begin position="165"/>
        <end position="187"/>
    </location>
</feature>
<protein>
    <submittedName>
        <fullName evidence="2">ATP-dependent RNA helicase, DEAD/DEAH box family</fullName>
    </submittedName>
</protein>
<reference evidence="2" key="1">
    <citation type="submission" date="2020-02" db="EMBL/GenBank/DDBJ databases">
        <authorList>
            <person name="Meier V. D."/>
        </authorList>
    </citation>
    <scope>NUCLEOTIDE SEQUENCE</scope>
    <source>
        <strain evidence="2">AVDCRST_MAG80</strain>
    </source>
</reference>
<name>A0A6J4QKQ0_9ACTN</name>
<dbReference type="EMBL" id="CADCVC010000165">
    <property type="protein sequence ID" value="CAA9447599.1"/>
    <property type="molecule type" value="Genomic_DNA"/>
</dbReference>
<dbReference type="GO" id="GO:0004386">
    <property type="term" value="F:helicase activity"/>
    <property type="evidence" value="ECO:0007669"/>
    <property type="project" value="UniProtKB-KW"/>
</dbReference>
<keyword evidence="2" id="KW-0067">ATP-binding</keyword>
<gene>
    <name evidence="2" type="ORF">AVDCRST_MAG80-1933</name>
</gene>
<keyword evidence="2" id="KW-0347">Helicase</keyword>
<accession>A0A6J4QKQ0</accession>
<sequence>TQRARPQGPEPLLHQGQGRDGRRDTRRVRGARALERRGAALGQGADHRRGYVLQEDTGPGLQRDRGLPSGPAADDVRDARALGHPAAATSSRGQHPAQLRRVPGLTARSGARLYRVVAALRDVRPGRHRRALYRHAPPDTPADHLRLRRLPRRRRHLRARLRDFRGGHPRYSGRTCPLPVQKGLPGVRPVPQVRQLERAVEQGRGGQGIALLTRAGEPLPDAI</sequence>
<proteinExistence type="predicted"/>
<keyword evidence="2" id="KW-0547">Nucleotide-binding</keyword>